<evidence type="ECO:0008006" key="5">
    <source>
        <dbReference type="Google" id="ProtNLM"/>
    </source>
</evidence>
<feature type="compositionally biased region" description="Low complexity" evidence="1">
    <location>
        <begin position="44"/>
        <end position="59"/>
    </location>
</feature>
<comment type="caution">
    <text evidence="3">The sequence shown here is derived from an EMBL/GenBank/DDBJ whole genome shotgun (WGS) entry which is preliminary data.</text>
</comment>
<keyword evidence="2" id="KW-0732">Signal</keyword>
<dbReference type="RefSeq" id="WP_168058673.1">
    <property type="nucleotide sequence ID" value="NZ_VTOW01000001.1"/>
</dbReference>
<sequence>MFLSRKHFGLTLGLLFSTSLFVYACGGGGGSSSGGGGTTTISNASQGSQAASSGTQGAQAGTGLSDLATSLGQVASGGLAKPVNPLTLQNPTYAKIVSMNNKAARSKAMQKVSARMKANSSKTSFAAFPEDTQPCTDGGSVTFTGTINDTTGAFDLDVAFTNCREDGSETDGTISLSATAPDETTLDMDMVLDGFTITDFDPADQIPYNTVLAVISATATITQGLTMTSDSAMNFDLEIDGTLTFTDDSGDTTETTAIEFNNFANAGSVTGIDTSTTTFTNELDGGITQSTTEQDGTHSVAITFTNFDSTVVAIDDQNSSTTDLTFSGTVATDFTPDEDCDIEGTFSFVTETAIRYTEGESCPVQGRIVINGNTGVDFNNDGSVDITVGSETQSFASCDELFSDCEVEDDFVDL</sequence>
<accession>A0A7X6DNI9</accession>
<dbReference type="Proteomes" id="UP000534783">
    <property type="component" value="Unassembled WGS sequence"/>
</dbReference>
<protein>
    <recommendedName>
        <fullName evidence="5">Lipoprotein</fullName>
    </recommendedName>
</protein>
<reference evidence="3 4" key="1">
    <citation type="journal article" date="2020" name="Nature">
        <title>Bacterial chemolithoautotrophy via manganese oxidation.</title>
        <authorList>
            <person name="Yu H."/>
            <person name="Leadbetter J.R."/>
        </authorList>
    </citation>
    <scope>NUCLEOTIDE SEQUENCE [LARGE SCALE GENOMIC DNA]</scope>
    <source>
        <strain evidence="3 4">Mn-1</strain>
    </source>
</reference>
<name>A0A7X6DNI9_9BACT</name>
<keyword evidence="4" id="KW-1185">Reference proteome</keyword>
<organism evidence="3 4">
    <name type="scientific">Candidatus Manganitrophus noduliformans</name>
    <dbReference type="NCBI Taxonomy" id="2606439"/>
    <lineage>
        <taxon>Bacteria</taxon>
        <taxon>Pseudomonadati</taxon>
        <taxon>Nitrospirota</taxon>
        <taxon>Nitrospiria</taxon>
        <taxon>Candidatus Troglogloeales</taxon>
        <taxon>Candidatus Manganitrophaceae</taxon>
        <taxon>Candidatus Manganitrophus</taxon>
    </lineage>
</organism>
<dbReference type="PROSITE" id="PS51257">
    <property type="entry name" value="PROKAR_LIPOPROTEIN"/>
    <property type="match status" value="1"/>
</dbReference>
<gene>
    <name evidence="3" type="ORF">MNODULE_06695</name>
</gene>
<proteinExistence type="predicted"/>
<dbReference type="EMBL" id="VTOW01000001">
    <property type="protein sequence ID" value="NKE70425.1"/>
    <property type="molecule type" value="Genomic_DNA"/>
</dbReference>
<evidence type="ECO:0000313" key="3">
    <source>
        <dbReference type="EMBL" id="NKE70425.1"/>
    </source>
</evidence>
<evidence type="ECO:0000256" key="1">
    <source>
        <dbReference type="SAM" id="MobiDB-lite"/>
    </source>
</evidence>
<feature type="signal peptide" evidence="2">
    <location>
        <begin position="1"/>
        <end position="24"/>
    </location>
</feature>
<feature type="region of interest" description="Disordered" evidence="1">
    <location>
        <begin position="34"/>
        <end position="59"/>
    </location>
</feature>
<evidence type="ECO:0000256" key="2">
    <source>
        <dbReference type="SAM" id="SignalP"/>
    </source>
</evidence>
<feature type="chain" id="PRO_5030595810" description="Lipoprotein" evidence="2">
    <location>
        <begin position="25"/>
        <end position="414"/>
    </location>
</feature>
<evidence type="ECO:0000313" key="4">
    <source>
        <dbReference type="Proteomes" id="UP000534783"/>
    </source>
</evidence>
<dbReference type="AlphaFoldDB" id="A0A7X6DNI9"/>